<dbReference type="AlphaFoldDB" id="A0A137ST84"/>
<evidence type="ECO:0000313" key="2">
    <source>
        <dbReference type="Proteomes" id="UP000070093"/>
    </source>
</evidence>
<dbReference type="RefSeq" id="WP_061315313.1">
    <property type="nucleotide sequence ID" value="NZ_KQ965701.1"/>
</dbReference>
<dbReference type="InterPro" id="IPR025051">
    <property type="entry name" value="DUF3990"/>
</dbReference>
<name>A0A137ST84_9BACT</name>
<proteinExistence type="predicted"/>
<reference evidence="1 2" key="1">
    <citation type="submission" date="2016-02" db="EMBL/GenBank/DDBJ databases">
        <authorList>
            <person name="Wen L."/>
            <person name="He K."/>
            <person name="Yang H."/>
        </authorList>
    </citation>
    <scope>NUCLEOTIDE SEQUENCE [LARGE SCALE GENOMIC DNA]</scope>
    <source>
        <strain evidence="1 2">GED7880</strain>
    </source>
</reference>
<dbReference type="STRING" id="28125.HMPREF3202_01677"/>
<comment type="caution">
    <text evidence="1">The sequence shown here is derived from an EMBL/GenBank/DDBJ whole genome shotgun (WGS) entry which is preliminary data.</text>
</comment>
<evidence type="ECO:0000313" key="1">
    <source>
        <dbReference type="EMBL" id="KXO15579.1"/>
    </source>
</evidence>
<dbReference type="Proteomes" id="UP000070093">
    <property type="component" value="Unassembled WGS sequence"/>
</dbReference>
<sequence>MSEVYHGSIEEVKSPEIRQPNRSLDYGSGFYTTTSYEQAKKWVERRMKDKGVSVGYINVYELDDDVVRDMKSLFFKKPTEEWVNFVMKNRTEREFVHDYDIVYGPVADDSVYTQFALYEGGIISMPTLIQELKTYKLVDQYLFHTEKSLQAIKFVESKIIKI</sequence>
<gene>
    <name evidence="1" type="ORF">HMPREF3202_01677</name>
</gene>
<protein>
    <recommendedName>
        <fullName evidence="3">DUF3990 domain-containing protein</fullName>
    </recommendedName>
</protein>
<organism evidence="1 2">
    <name type="scientific">Prevotella bivia</name>
    <dbReference type="NCBI Taxonomy" id="28125"/>
    <lineage>
        <taxon>Bacteria</taxon>
        <taxon>Pseudomonadati</taxon>
        <taxon>Bacteroidota</taxon>
        <taxon>Bacteroidia</taxon>
        <taxon>Bacteroidales</taxon>
        <taxon>Prevotellaceae</taxon>
        <taxon>Prevotella</taxon>
    </lineage>
</organism>
<dbReference type="EMBL" id="LTAG01000101">
    <property type="protein sequence ID" value="KXO15579.1"/>
    <property type="molecule type" value="Genomic_DNA"/>
</dbReference>
<accession>A0A137ST84</accession>
<dbReference type="Pfam" id="PF13151">
    <property type="entry name" value="DUF3990"/>
    <property type="match status" value="1"/>
</dbReference>
<dbReference type="PATRIC" id="fig|28125.4.peg.1666"/>
<evidence type="ECO:0008006" key="3">
    <source>
        <dbReference type="Google" id="ProtNLM"/>
    </source>
</evidence>